<sequence length="299" mass="32205">MKLFVFGYGYSASRYVESLDLDAVLGVTVRSKDKASRIAAHGLTPFVFDGEAPGDGIDAALARATHLLVSVPPGHKAPEGAHVGGANAPEGDPVLRWYRDRIGHGTPDLEWIGYLSTVGVYGDHDGAWVDETSETRPVSERSKARIAAEEAWADVAKTHGVPLAILRLSGIYGPGRNTFVNLAKGTAKRLVKPGQVFNRIHVDDIAGALTLVSDRNLGGVFNVTDDEPAPPQDLVTHAADLVGIEPPPETPFDEAELSPMARSFYGENKRVSNAKLKAAGYSFRYPTYREALAELKTEF</sequence>
<dbReference type="AlphaFoldDB" id="A0A1W2CFW8"/>
<evidence type="ECO:0000313" key="5">
    <source>
        <dbReference type="Proteomes" id="UP000192656"/>
    </source>
</evidence>
<dbReference type="Pfam" id="PF08338">
    <property type="entry name" value="DUF1731"/>
    <property type="match status" value="1"/>
</dbReference>
<dbReference type="Gene3D" id="3.40.50.720">
    <property type="entry name" value="NAD(P)-binding Rossmann-like Domain"/>
    <property type="match status" value="1"/>
</dbReference>
<dbReference type="EMBL" id="FWXR01000010">
    <property type="protein sequence ID" value="SMC84145.1"/>
    <property type="molecule type" value="Genomic_DNA"/>
</dbReference>
<dbReference type="STRING" id="937218.SAMN06297251_1104"/>
<dbReference type="PANTHER" id="PTHR43574">
    <property type="entry name" value="EPIMERASE-RELATED"/>
    <property type="match status" value="1"/>
</dbReference>
<reference evidence="4 5" key="1">
    <citation type="submission" date="2017-04" db="EMBL/GenBank/DDBJ databases">
        <authorList>
            <person name="Afonso C.L."/>
            <person name="Miller P.J."/>
            <person name="Scott M.A."/>
            <person name="Spackman E."/>
            <person name="Goraichik I."/>
            <person name="Dimitrov K.M."/>
            <person name="Suarez D.L."/>
            <person name="Swayne D.E."/>
        </authorList>
    </citation>
    <scope>NUCLEOTIDE SEQUENCE [LARGE SCALE GENOMIC DNA]</scope>
    <source>
        <strain evidence="4 5">CGMCC 1.10972</strain>
    </source>
</reference>
<feature type="domain" description="NAD-dependent epimerase/dehydratase" evidence="2">
    <location>
        <begin position="114"/>
        <end position="223"/>
    </location>
</feature>
<dbReference type="Proteomes" id="UP000192656">
    <property type="component" value="Unassembled WGS sequence"/>
</dbReference>
<dbReference type="CDD" id="cd05266">
    <property type="entry name" value="SDR_a4"/>
    <property type="match status" value="1"/>
</dbReference>
<proteinExistence type="predicted"/>
<dbReference type="SUPFAM" id="SSF51735">
    <property type="entry name" value="NAD(P)-binding Rossmann-fold domains"/>
    <property type="match status" value="1"/>
</dbReference>
<organism evidence="4 5">
    <name type="scientific">Fulvimarina manganoxydans</name>
    <dbReference type="NCBI Taxonomy" id="937218"/>
    <lineage>
        <taxon>Bacteria</taxon>
        <taxon>Pseudomonadati</taxon>
        <taxon>Pseudomonadota</taxon>
        <taxon>Alphaproteobacteria</taxon>
        <taxon>Hyphomicrobiales</taxon>
        <taxon>Aurantimonadaceae</taxon>
        <taxon>Fulvimarina</taxon>
    </lineage>
</organism>
<evidence type="ECO:0000259" key="2">
    <source>
        <dbReference type="Pfam" id="PF01370"/>
    </source>
</evidence>
<evidence type="ECO:0000259" key="3">
    <source>
        <dbReference type="Pfam" id="PF08338"/>
    </source>
</evidence>
<gene>
    <name evidence="4" type="ORF">SAMN06297251_1104</name>
</gene>
<protein>
    <submittedName>
        <fullName evidence="4">Nucleoside-diphosphate-sugar epimerase</fullName>
    </submittedName>
</protein>
<feature type="domain" description="DUF1731" evidence="3">
    <location>
        <begin position="267"/>
        <end position="295"/>
    </location>
</feature>
<dbReference type="InterPro" id="IPR001509">
    <property type="entry name" value="Epimerase_deHydtase"/>
</dbReference>
<dbReference type="RefSeq" id="WP_084410301.1">
    <property type="nucleotide sequence ID" value="NZ_FWXR01000010.1"/>
</dbReference>
<evidence type="ECO:0000313" key="4">
    <source>
        <dbReference type="EMBL" id="SMC84145.1"/>
    </source>
</evidence>
<name>A0A1W2CFW8_9HYPH</name>
<keyword evidence="5" id="KW-1185">Reference proteome</keyword>
<dbReference type="OrthoDB" id="9808276at2"/>
<accession>A0A1W2CFW8</accession>
<keyword evidence="1" id="KW-0520">NAD</keyword>
<dbReference type="InterPro" id="IPR036291">
    <property type="entry name" value="NAD(P)-bd_dom_sf"/>
</dbReference>
<evidence type="ECO:0000256" key="1">
    <source>
        <dbReference type="ARBA" id="ARBA00023027"/>
    </source>
</evidence>
<dbReference type="Pfam" id="PF01370">
    <property type="entry name" value="Epimerase"/>
    <property type="match status" value="1"/>
</dbReference>
<dbReference type="InterPro" id="IPR013549">
    <property type="entry name" value="DUF1731"/>
</dbReference>